<sequence length="23" mass="2706">YFDQLVDWAVENSYADLEKLSSL</sequence>
<feature type="non-terminal residue" evidence="1">
    <location>
        <position position="1"/>
    </location>
</feature>
<protein>
    <submittedName>
        <fullName evidence="1">Uncharacterized protein</fullName>
    </submittedName>
</protein>
<reference evidence="1" key="1">
    <citation type="journal article" date="2015" name="Nature">
        <title>Complex archaea that bridge the gap between prokaryotes and eukaryotes.</title>
        <authorList>
            <person name="Spang A."/>
            <person name="Saw J.H."/>
            <person name="Jorgensen S.L."/>
            <person name="Zaremba-Niedzwiedzka K."/>
            <person name="Martijn J."/>
            <person name="Lind A.E."/>
            <person name="van Eijk R."/>
            <person name="Schleper C."/>
            <person name="Guy L."/>
            <person name="Ettema T.J."/>
        </authorList>
    </citation>
    <scope>NUCLEOTIDE SEQUENCE</scope>
</reference>
<dbReference type="AlphaFoldDB" id="A0A0F9KP89"/>
<proteinExistence type="predicted"/>
<organism evidence="1">
    <name type="scientific">marine sediment metagenome</name>
    <dbReference type="NCBI Taxonomy" id="412755"/>
    <lineage>
        <taxon>unclassified sequences</taxon>
        <taxon>metagenomes</taxon>
        <taxon>ecological metagenomes</taxon>
    </lineage>
</organism>
<name>A0A0F9KP89_9ZZZZ</name>
<dbReference type="EMBL" id="LAZR01007631">
    <property type="protein sequence ID" value="KKM83989.1"/>
    <property type="molecule type" value="Genomic_DNA"/>
</dbReference>
<accession>A0A0F9KP89</accession>
<evidence type="ECO:0000313" key="1">
    <source>
        <dbReference type="EMBL" id="KKM83989.1"/>
    </source>
</evidence>
<comment type="caution">
    <text evidence="1">The sequence shown here is derived from an EMBL/GenBank/DDBJ whole genome shotgun (WGS) entry which is preliminary data.</text>
</comment>
<gene>
    <name evidence="1" type="ORF">LCGC14_1303690</name>
</gene>